<dbReference type="PANTHER" id="PTHR11802:SF460">
    <property type="entry name" value="CARBOXYPEPTIDASE"/>
    <property type="match status" value="1"/>
</dbReference>
<keyword evidence="9" id="KW-0325">Glycoprotein</keyword>
<comment type="similarity">
    <text evidence="2 10">Belongs to the peptidase S10 family.</text>
</comment>
<keyword evidence="5 10" id="KW-0645">Protease</keyword>
<evidence type="ECO:0000256" key="6">
    <source>
        <dbReference type="ARBA" id="ARBA00022729"/>
    </source>
</evidence>
<dbReference type="FunFam" id="3.40.50.1820:FF:000030">
    <property type="entry name" value="Carboxypeptidase"/>
    <property type="match status" value="1"/>
</dbReference>
<dbReference type="PROSITE" id="PS00131">
    <property type="entry name" value="CARBOXYPEPT_SER_SER"/>
    <property type="match status" value="1"/>
</dbReference>
<comment type="subcellular location">
    <subcellularLocation>
        <location evidence="1">Secreted</location>
    </subcellularLocation>
</comment>
<dbReference type="PROSITE" id="PS00560">
    <property type="entry name" value="CARBOXYPEPT_SER_HIS"/>
    <property type="match status" value="1"/>
</dbReference>
<dbReference type="Gene3D" id="3.40.50.11320">
    <property type="match status" value="1"/>
</dbReference>
<dbReference type="InterPro" id="IPR033124">
    <property type="entry name" value="Ser_caboxypep_his_AS"/>
</dbReference>
<protein>
    <recommendedName>
        <fullName evidence="10">Carboxypeptidase</fullName>
        <ecNumber evidence="10">3.4.16.-</ecNumber>
    </recommendedName>
</protein>
<proteinExistence type="inferred from homology"/>
<keyword evidence="8" id="KW-1015">Disulfide bond</keyword>
<keyword evidence="3" id="KW-0964">Secreted</keyword>
<evidence type="ECO:0000256" key="1">
    <source>
        <dbReference type="ARBA" id="ARBA00004613"/>
    </source>
</evidence>
<evidence type="ECO:0000313" key="12">
    <source>
        <dbReference type="Proteomes" id="UP000283530"/>
    </source>
</evidence>
<evidence type="ECO:0000256" key="9">
    <source>
        <dbReference type="ARBA" id="ARBA00023180"/>
    </source>
</evidence>
<dbReference type="GO" id="GO:0006508">
    <property type="term" value="P:proteolysis"/>
    <property type="evidence" value="ECO:0007669"/>
    <property type="project" value="UniProtKB-KW"/>
</dbReference>
<evidence type="ECO:0000313" key="11">
    <source>
        <dbReference type="EMBL" id="RWR79346.1"/>
    </source>
</evidence>
<evidence type="ECO:0000256" key="2">
    <source>
        <dbReference type="ARBA" id="ARBA00009431"/>
    </source>
</evidence>
<accession>A0A443NLH4</accession>
<reference evidence="11 12" key="1">
    <citation type="journal article" date="2019" name="Nat. Plants">
        <title>Stout camphor tree genome fills gaps in understanding of flowering plant genome evolution.</title>
        <authorList>
            <person name="Chaw S.M."/>
            <person name="Liu Y.C."/>
            <person name="Wu Y.W."/>
            <person name="Wang H.Y."/>
            <person name="Lin C.I."/>
            <person name="Wu C.S."/>
            <person name="Ke H.M."/>
            <person name="Chang L.Y."/>
            <person name="Hsu C.Y."/>
            <person name="Yang H.T."/>
            <person name="Sudianto E."/>
            <person name="Hsu M.H."/>
            <person name="Wu K.P."/>
            <person name="Wang L.N."/>
            <person name="Leebens-Mack J.H."/>
            <person name="Tsai I.J."/>
        </authorList>
    </citation>
    <scope>NUCLEOTIDE SEQUENCE [LARGE SCALE GENOMIC DNA]</scope>
    <source>
        <strain evidence="12">cv. Chaw 1501</strain>
        <tissue evidence="11">Young leaves</tissue>
    </source>
</reference>
<dbReference type="FunFam" id="3.40.50.11320:FF:000001">
    <property type="entry name" value="Carboxypeptidase"/>
    <property type="match status" value="1"/>
</dbReference>
<evidence type="ECO:0000256" key="3">
    <source>
        <dbReference type="ARBA" id="ARBA00022525"/>
    </source>
</evidence>
<evidence type="ECO:0000256" key="10">
    <source>
        <dbReference type="RuleBase" id="RU361156"/>
    </source>
</evidence>
<dbReference type="AlphaFoldDB" id="A0A443NLH4"/>
<keyword evidence="4 10" id="KW-0121">Carboxypeptidase</keyword>
<dbReference type="InterPro" id="IPR029058">
    <property type="entry name" value="AB_hydrolase_fold"/>
</dbReference>
<feature type="signal peptide" evidence="10">
    <location>
        <begin position="1"/>
        <end position="21"/>
    </location>
</feature>
<keyword evidence="7 10" id="KW-0378">Hydrolase</keyword>
<dbReference type="GO" id="GO:0004185">
    <property type="term" value="F:serine-type carboxypeptidase activity"/>
    <property type="evidence" value="ECO:0007669"/>
    <property type="project" value="UniProtKB-UniRule"/>
</dbReference>
<comment type="caution">
    <text evidence="11">The sequence shown here is derived from an EMBL/GenBank/DDBJ whole genome shotgun (WGS) entry which is preliminary data.</text>
</comment>
<keyword evidence="6 10" id="KW-0732">Signal</keyword>
<keyword evidence="12" id="KW-1185">Reference proteome</keyword>
<dbReference type="InterPro" id="IPR018202">
    <property type="entry name" value="Ser_caboxypep_ser_AS"/>
</dbReference>
<dbReference type="Pfam" id="PF00450">
    <property type="entry name" value="Peptidase_S10"/>
    <property type="match status" value="2"/>
</dbReference>
<feature type="chain" id="PRO_5018814332" description="Carboxypeptidase" evidence="10">
    <location>
        <begin position="22"/>
        <end position="478"/>
    </location>
</feature>
<evidence type="ECO:0000256" key="4">
    <source>
        <dbReference type="ARBA" id="ARBA00022645"/>
    </source>
</evidence>
<dbReference type="PANTHER" id="PTHR11802">
    <property type="entry name" value="SERINE PROTEASE FAMILY S10 SERINE CARBOXYPEPTIDASE"/>
    <property type="match status" value="1"/>
</dbReference>
<dbReference type="Proteomes" id="UP000283530">
    <property type="component" value="Unassembled WGS sequence"/>
</dbReference>
<evidence type="ECO:0000256" key="8">
    <source>
        <dbReference type="ARBA" id="ARBA00023157"/>
    </source>
</evidence>
<dbReference type="Gene3D" id="3.40.50.1820">
    <property type="entry name" value="alpha/beta hydrolase"/>
    <property type="match status" value="1"/>
</dbReference>
<dbReference type="SUPFAM" id="SSF53474">
    <property type="entry name" value="alpha/beta-Hydrolases"/>
    <property type="match status" value="1"/>
</dbReference>
<dbReference type="PRINTS" id="PR00724">
    <property type="entry name" value="CRBOXYPTASEC"/>
</dbReference>
<gene>
    <name evidence="11" type="ORF">CKAN_00791800</name>
</gene>
<dbReference type="OrthoDB" id="443318at2759"/>
<evidence type="ECO:0000256" key="7">
    <source>
        <dbReference type="ARBA" id="ARBA00022801"/>
    </source>
</evidence>
<dbReference type="EC" id="3.4.16.-" evidence="10"/>
<dbReference type="GO" id="GO:0005773">
    <property type="term" value="C:vacuole"/>
    <property type="evidence" value="ECO:0007669"/>
    <property type="project" value="TreeGrafter"/>
</dbReference>
<dbReference type="EMBL" id="QPKB01000003">
    <property type="protein sequence ID" value="RWR79346.1"/>
    <property type="molecule type" value="Genomic_DNA"/>
</dbReference>
<name>A0A443NLH4_9MAGN</name>
<dbReference type="InterPro" id="IPR001563">
    <property type="entry name" value="Peptidase_S10"/>
</dbReference>
<organism evidence="11 12">
    <name type="scientific">Cinnamomum micranthum f. kanehirae</name>
    <dbReference type="NCBI Taxonomy" id="337451"/>
    <lineage>
        <taxon>Eukaryota</taxon>
        <taxon>Viridiplantae</taxon>
        <taxon>Streptophyta</taxon>
        <taxon>Embryophyta</taxon>
        <taxon>Tracheophyta</taxon>
        <taxon>Spermatophyta</taxon>
        <taxon>Magnoliopsida</taxon>
        <taxon>Magnoliidae</taxon>
        <taxon>Laurales</taxon>
        <taxon>Lauraceae</taxon>
        <taxon>Cinnamomum</taxon>
    </lineage>
</organism>
<evidence type="ECO:0000256" key="5">
    <source>
        <dbReference type="ARBA" id="ARBA00022670"/>
    </source>
</evidence>
<dbReference type="GO" id="GO:0005576">
    <property type="term" value="C:extracellular region"/>
    <property type="evidence" value="ECO:0007669"/>
    <property type="project" value="UniProtKB-SubCell"/>
</dbReference>
<sequence length="478" mass="53105">MKATCMLLQLFLASGWAWVLGEAYGTRGFDPLENLMRAKWFKKESGAAIDTSAWGSFGFEESKGYDPVYVGQQDGLMEADKIDGLPGQPAGVKFDQYAGYVTVDPGHGRALFYYFAEAPVEPSTKPLVLWLNGGPGCSSFGNGAMMELGPFRVKSDGKTLYQNPHAWNNVANIIFLESPAGVGFSYSNTTSDYNLSGDKRTAEDSYAFLINWLERFPQYKTRDFYITGESYAGHYVPQLAQKILQNNKITNQTVINLRGIAIGNAWIDDETGSKGIYDFLWTHALTSDEIHEGISLNCNFSSVTSLSEACITYLRQASRSVGSIYIYNIYFPLCTTSSSPPTVSMITESMKISNMIFQMLTFLIVEINNIWRDSPTTILPVIQELMKSNISVWIYSGDVDGGVPVTSSRYSISTFNASVKTPWYPWYTQEEVGGYAVEYQGLAFVTVRDAGHFVPSYQPARALTLFSSFIKGKLPPRN</sequence>